<protein>
    <submittedName>
        <fullName evidence="1">Uncharacterized protein</fullName>
    </submittedName>
</protein>
<reference evidence="1 2" key="1">
    <citation type="journal article" date="2019" name="Int. J. Syst. Evol. Microbiol.">
        <title>Limnobaculum parvum gen. nov., sp. nov., isolated from a freshwater lake.</title>
        <authorList>
            <person name="Baek C."/>
            <person name="Shin S.K."/>
            <person name="Yi H."/>
        </authorList>
    </citation>
    <scope>NUCLEOTIDE SEQUENCE [LARGE SCALE GENOMIC DNA]</scope>
    <source>
        <strain evidence="1 2">HYN0051</strain>
    </source>
</reference>
<gene>
    <name evidence="1" type="ORF">HYN51_00285</name>
</gene>
<sequence length="74" mass="8255">MAISVGASPQIPERNCSAVNSLANLGKIVHLYEEASKQPPININSSNNKDVFHWDEIRLYYDGENHPKSINGDF</sequence>
<evidence type="ECO:0000313" key="2">
    <source>
        <dbReference type="Proteomes" id="UP000244908"/>
    </source>
</evidence>
<proteinExistence type="predicted"/>
<name>A0A2Y9TUG7_9GAMM</name>
<keyword evidence="2" id="KW-1185">Reference proteome</keyword>
<organism evidence="1 2">
    <name type="scientific">Limnobaculum parvum</name>
    <dbReference type="NCBI Taxonomy" id="2172103"/>
    <lineage>
        <taxon>Bacteria</taxon>
        <taxon>Pseudomonadati</taxon>
        <taxon>Pseudomonadota</taxon>
        <taxon>Gammaproteobacteria</taxon>
        <taxon>Enterobacterales</taxon>
        <taxon>Budviciaceae</taxon>
        <taxon>Limnobaculum</taxon>
    </lineage>
</organism>
<accession>A0A2Y9TUG7</accession>
<dbReference type="EMBL" id="CP029185">
    <property type="protein sequence ID" value="AWH87124.1"/>
    <property type="molecule type" value="Genomic_DNA"/>
</dbReference>
<dbReference type="Proteomes" id="UP000244908">
    <property type="component" value="Chromosome"/>
</dbReference>
<evidence type="ECO:0000313" key="1">
    <source>
        <dbReference type="EMBL" id="AWH87124.1"/>
    </source>
</evidence>
<dbReference type="KEGG" id="lpv:HYN51_00285"/>
<dbReference type="AlphaFoldDB" id="A0A2Y9TUG7"/>